<dbReference type="eggNOG" id="ENOG502Z7IZ">
    <property type="taxonomic scope" value="Bacteria"/>
</dbReference>
<protein>
    <submittedName>
        <fullName evidence="1">Uncharacterized protein</fullName>
    </submittedName>
</protein>
<dbReference type="AlphaFoldDB" id="S2E0F8"/>
<evidence type="ECO:0000313" key="2">
    <source>
        <dbReference type="Proteomes" id="UP000006073"/>
    </source>
</evidence>
<dbReference type="EMBL" id="ALWO02000026">
    <property type="protein sequence ID" value="EOZ97921.1"/>
    <property type="molecule type" value="Genomic_DNA"/>
</dbReference>
<accession>S2E0F8</accession>
<dbReference type="STRING" id="1189612.A33Q_1573"/>
<name>S2E0F8_INDAL</name>
<comment type="caution">
    <text evidence="1">The sequence shown here is derived from an EMBL/GenBank/DDBJ whole genome shotgun (WGS) entry which is preliminary data.</text>
</comment>
<sequence length="427" mass="48831">MTAVVGVLNKQAVAIAADSAVTIGNGLGTKIFNGANKIFTLSKFHPVGIMIYNNATFLGVPWETIIKVYRNKMGDKSFPRLQDYQNDFIQFLRNNNFFDEEDNYLESINGFIIALFEKDIFRRVYNSLSKGNPQIEKEILLSISQVVDEYIRILSNQNKICVDFEGYEFEEFLKSHKTKVQDFIKSLFDRKRIKLEESLLNKILHLIFLAIISKNVFLIHTGLVFTGFGEDDIFPSLTSLKISFPIGKRLKYTVEDGNVAKISVKNQSAIIPFAQKDVIETILSGIDPTYESTIIKNFQMSLEKYNELLYDTLKSTNPDLAAQIKRIDNSAIIDELRKTNDNFKQFKYINPLMSAVATLSKEDLAEMAESLIYLTYLKRRITFAQESVGGPVDVAIISKGDGFVWIKRKHYFDPKFNPTFIQNYLNI</sequence>
<keyword evidence="2" id="KW-1185">Reference proteome</keyword>
<dbReference type="OrthoDB" id="978985at2"/>
<dbReference type="Proteomes" id="UP000006073">
    <property type="component" value="Unassembled WGS sequence"/>
</dbReference>
<reference evidence="1 2" key="1">
    <citation type="journal article" date="2013" name="Genome Announc.">
        <title>Draft Genome Sequence of Indibacter alkaliphilus Strain LW1T, Isolated from Lonar Lake, a Haloalkaline Lake in the Buldana District of Maharashtra, India.</title>
        <authorList>
            <person name="Singh A."/>
            <person name="Kumar Jangir P."/>
            <person name="Sharma R."/>
            <person name="Singh A."/>
            <person name="Kumar Pinnaka A."/>
            <person name="Shivaji S."/>
        </authorList>
    </citation>
    <scope>NUCLEOTIDE SEQUENCE [LARGE SCALE GENOMIC DNA]</scope>
    <source>
        <strain evidence="2">CCUG 57479 / KCTC 22604 / LW1</strain>
    </source>
</reference>
<evidence type="ECO:0000313" key="1">
    <source>
        <dbReference type="EMBL" id="EOZ97921.1"/>
    </source>
</evidence>
<gene>
    <name evidence="1" type="ORF">A33Q_1573</name>
</gene>
<organism evidence="1 2">
    <name type="scientific">Indibacter alkaliphilus (strain CCUG 57479 / KCTC 22604 / LW1)</name>
    <dbReference type="NCBI Taxonomy" id="1189612"/>
    <lineage>
        <taxon>Bacteria</taxon>
        <taxon>Pseudomonadati</taxon>
        <taxon>Bacteroidota</taxon>
        <taxon>Cytophagia</taxon>
        <taxon>Cytophagales</taxon>
        <taxon>Cyclobacteriaceae</taxon>
    </lineage>
</organism>
<dbReference type="RefSeq" id="WP_009036067.1">
    <property type="nucleotide sequence ID" value="NZ_ALWO02000026.1"/>
</dbReference>
<proteinExistence type="predicted"/>